<keyword evidence="6" id="KW-0255">Endonuclease</keyword>
<accession>A0A3S3RE59</accession>
<evidence type="ECO:0000313" key="7">
    <source>
        <dbReference type="Proteomes" id="UP000287563"/>
    </source>
</evidence>
<evidence type="ECO:0000256" key="1">
    <source>
        <dbReference type="ARBA" id="ARBA00010923"/>
    </source>
</evidence>
<dbReference type="Pfam" id="PF01420">
    <property type="entry name" value="Methylase_S"/>
    <property type="match status" value="2"/>
</dbReference>
<keyword evidence="3" id="KW-0238">DNA-binding</keyword>
<protein>
    <submittedName>
        <fullName evidence="6">Restriction endonuclease subunit S</fullName>
    </submittedName>
</protein>
<dbReference type="RefSeq" id="WP_128786517.1">
    <property type="nucleotide sequence ID" value="NZ_RJLM01000023.1"/>
</dbReference>
<dbReference type="GO" id="GO:0004519">
    <property type="term" value="F:endonuclease activity"/>
    <property type="evidence" value="ECO:0007669"/>
    <property type="project" value="UniProtKB-KW"/>
</dbReference>
<name>A0A3S3RE59_9GAMM</name>
<feature type="coiled-coil region" evidence="4">
    <location>
        <begin position="378"/>
        <end position="405"/>
    </location>
</feature>
<dbReference type="EMBL" id="RJLM01000023">
    <property type="protein sequence ID" value="RWX52893.1"/>
    <property type="molecule type" value="Genomic_DNA"/>
</dbReference>
<dbReference type="InterPro" id="IPR052021">
    <property type="entry name" value="Type-I_RS_S_subunit"/>
</dbReference>
<comment type="caution">
    <text evidence="6">The sequence shown here is derived from an EMBL/GenBank/DDBJ whole genome shotgun (WGS) entry which is preliminary data.</text>
</comment>
<dbReference type="GO" id="GO:0009307">
    <property type="term" value="P:DNA restriction-modification system"/>
    <property type="evidence" value="ECO:0007669"/>
    <property type="project" value="UniProtKB-KW"/>
</dbReference>
<dbReference type="SUPFAM" id="SSF116734">
    <property type="entry name" value="DNA methylase specificity domain"/>
    <property type="match status" value="2"/>
</dbReference>
<dbReference type="GO" id="GO:0003677">
    <property type="term" value="F:DNA binding"/>
    <property type="evidence" value="ECO:0007669"/>
    <property type="project" value="UniProtKB-KW"/>
</dbReference>
<evidence type="ECO:0000256" key="4">
    <source>
        <dbReference type="SAM" id="Coils"/>
    </source>
</evidence>
<keyword evidence="6" id="KW-0378">Hydrolase</keyword>
<evidence type="ECO:0000256" key="3">
    <source>
        <dbReference type="ARBA" id="ARBA00023125"/>
    </source>
</evidence>
<keyword evidence="7" id="KW-1185">Reference proteome</keyword>
<reference evidence="6 7" key="1">
    <citation type="submission" date="2018-11" db="EMBL/GenBank/DDBJ databases">
        <title>Photobacterium sp. BEI247 sp. nov., a marine bacterium isolated from Yongle Blue Hole in the South China Sea.</title>
        <authorList>
            <person name="Wang X."/>
        </authorList>
    </citation>
    <scope>NUCLEOTIDE SEQUENCE [LARGE SCALE GENOMIC DNA]</scope>
    <source>
        <strain evidence="7">BEI247</strain>
    </source>
</reference>
<dbReference type="PANTHER" id="PTHR30408">
    <property type="entry name" value="TYPE-1 RESTRICTION ENZYME ECOKI SPECIFICITY PROTEIN"/>
    <property type="match status" value="1"/>
</dbReference>
<keyword evidence="2" id="KW-0680">Restriction system</keyword>
<proteinExistence type="inferred from homology"/>
<evidence type="ECO:0000259" key="5">
    <source>
        <dbReference type="Pfam" id="PF01420"/>
    </source>
</evidence>
<comment type="similarity">
    <text evidence="1">Belongs to the type-I restriction system S methylase family.</text>
</comment>
<dbReference type="Gene3D" id="3.90.220.20">
    <property type="entry name" value="DNA methylase specificity domains"/>
    <property type="match status" value="2"/>
</dbReference>
<keyword evidence="4" id="KW-0175">Coiled coil</keyword>
<dbReference type="CDD" id="cd17260">
    <property type="entry name" value="RMtype1_S_EcoEI-TRD1-CR1_like"/>
    <property type="match status" value="1"/>
</dbReference>
<dbReference type="Proteomes" id="UP000287563">
    <property type="component" value="Unassembled WGS sequence"/>
</dbReference>
<dbReference type="AlphaFoldDB" id="A0A3S3RE59"/>
<gene>
    <name evidence="6" type="ORF">EDI28_24845</name>
</gene>
<dbReference type="InterPro" id="IPR000055">
    <property type="entry name" value="Restrct_endonuc_typeI_TRD"/>
</dbReference>
<dbReference type="Gene3D" id="1.10.287.1120">
    <property type="entry name" value="Bipartite methylase S protein"/>
    <property type="match status" value="1"/>
</dbReference>
<organism evidence="6 7">
    <name type="scientific">Photobacterium chitinilyticum</name>
    <dbReference type="NCBI Taxonomy" id="2485123"/>
    <lineage>
        <taxon>Bacteria</taxon>
        <taxon>Pseudomonadati</taxon>
        <taxon>Pseudomonadota</taxon>
        <taxon>Gammaproteobacteria</taxon>
        <taxon>Vibrionales</taxon>
        <taxon>Vibrionaceae</taxon>
        <taxon>Photobacterium</taxon>
    </lineage>
</organism>
<feature type="domain" description="Type I restriction modification DNA specificity" evidence="5">
    <location>
        <begin position="13"/>
        <end position="187"/>
    </location>
</feature>
<dbReference type="InterPro" id="IPR044946">
    <property type="entry name" value="Restrct_endonuc_typeI_TRD_sf"/>
</dbReference>
<sequence>MARKLTLEQLPPGWSYKLLDECAERCSGHTPSKSHPEYWNDGIKWISLTDTYRLDKGLVTATDKEISSLGIKNSSAQIHPAGTVVLSRDAGVGKSGVMAEPMAVSQHFIAWKCDTKKIIDKWFLYNWLQLNKGEFERQAVGSTIKTIGLPFFKKLKIAFPPLPEQQKIAQILSTWDKAITTTEQLIANSKQQKNALMQQLLTGKKRLVNPETGDRFEGKWLDVHMGDICQINPKKTAEPENGLVSFIPMDAVSEDAKLLRTEVKNYSDVSKGFTSFKDSDTLIAKITPCFENGKGAQVNQLENGIGFGSTEFHVLRAKNGISAELIYFLTNTTAFRVRGELNMQGSAGQKRVTTDYLKLYKVFIPKQLKEQQKIASVLTAADKEIKLLEAKLAHFKQEKKALMQQLLTGKRRVKVAQQAA</sequence>
<dbReference type="OrthoDB" id="9798929at2"/>
<evidence type="ECO:0000256" key="2">
    <source>
        <dbReference type="ARBA" id="ARBA00022747"/>
    </source>
</evidence>
<feature type="domain" description="Type I restriction modification DNA specificity" evidence="5">
    <location>
        <begin position="219"/>
        <end position="393"/>
    </location>
</feature>
<keyword evidence="6" id="KW-0540">Nuclease</keyword>
<dbReference type="PANTHER" id="PTHR30408:SF12">
    <property type="entry name" value="TYPE I RESTRICTION ENZYME MJAVIII SPECIFICITY SUBUNIT"/>
    <property type="match status" value="1"/>
</dbReference>
<evidence type="ECO:0000313" key="6">
    <source>
        <dbReference type="EMBL" id="RWX52893.1"/>
    </source>
</evidence>
<dbReference type="CDD" id="cd17248">
    <property type="entry name" value="RMtype1_S_AmiI-TRD2-CR2_like"/>
    <property type="match status" value="1"/>
</dbReference>